<evidence type="ECO:0000256" key="1">
    <source>
        <dbReference type="SAM" id="Phobius"/>
    </source>
</evidence>
<name>A0A5B9VTR9_9BACT</name>
<keyword evidence="1" id="KW-0472">Membrane</keyword>
<proteinExistence type="predicted"/>
<evidence type="ECO:0008006" key="4">
    <source>
        <dbReference type="Google" id="ProtNLM"/>
    </source>
</evidence>
<dbReference type="PROSITE" id="PS51257">
    <property type="entry name" value="PROKAR_LIPOPROTEIN"/>
    <property type="match status" value="1"/>
</dbReference>
<evidence type="ECO:0000313" key="3">
    <source>
        <dbReference type="Proteomes" id="UP000324233"/>
    </source>
</evidence>
<organism evidence="2 3">
    <name type="scientific">Aquisphaera giovannonii</name>
    <dbReference type="NCBI Taxonomy" id="406548"/>
    <lineage>
        <taxon>Bacteria</taxon>
        <taxon>Pseudomonadati</taxon>
        <taxon>Planctomycetota</taxon>
        <taxon>Planctomycetia</taxon>
        <taxon>Isosphaerales</taxon>
        <taxon>Isosphaeraceae</taxon>
        <taxon>Aquisphaera</taxon>
    </lineage>
</organism>
<dbReference type="KEGG" id="agv:OJF2_01530"/>
<dbReference type="AlphaFoldDB" id="A0A5B9VTR9"/>
<dbReference type="EMBL" id="CP042997">
    <property type="protein sequence ID" value="QEH31688.1"/>
    <property type="molecule type" value="Genomic_DNA"/>
</dbReference>
<sequence>MPRDRPASAPGPGCRGWIAAGGMVASAGCLLAGVRATQPAAIVAWFSLALGFSGMSESTFWIVAVERGGRLGGTAAGFMKTPPATWAA</sequence>
<keyword evidence="1" id="KW-1133">Transmembrane helix</keyword>
<feature type="transmembrane region" description="Helical" evidence="1">
    <location>
        <begin position="12"/>
        <end position="34"/>
    </location>
</feature>
<evidence type="ECO:0000313" key="2">
    <source>
        <dbReference type="EMBL" id="QEH31688.1"/>
    </source>
</evidence>
<protein>
    <recommendedName>
        <fullName evidence="4">Major Facilitator Superfamily protein</fullName>
    </recommendedName>
</protein>
<reference evidence="2 3" key="1">
    <citation type="submission" date="2019-08" db="EMBL/GenBank/DDBJ databases">
        <title>Deep-cultivation of Planctomycetes and their phenomic and genomic characterization uncovers novel biology.</title>
        <authorList>
            <person name="Wiegand S."/>
            <person name="Jogler M."/>
            <person name="Boedeker C."/>
            <person name="Pinto D."/>
            <person name="Vollmers J."/>
            <person name="Rivas-Marin E."/>
            <person name="Kohn T."/>
            <person name="Peeters S.H."/>
            <person name="Heuer A."/>
            <person name="Rast P."/>
            <person name="Oberbeckmann S."/>
            <person name="Bunk B."/>
            <person name="Jeske O."/>
            <person name="Meyerdierks A."/>
            <person name="Storesund J.E."/>
            <person name="Kallscheuer N."/>
            <person name="Luecker S."/>
            <person name="Lage O.M."/>
            <person name="Pohl T."/>
            <person name="Merkel B.J."/>
            <person name="Hornburger P."/>
            <person name="Mueller R.-W."/>
            <person name="Bruemmer F."/>
            <person name="Labrenz M."/>
            <person name="Spormann A.M."/>
            <person name="Op den Camp H."/>
            <person name="Overmann J."/>
            <person name="Amann R."/>
            <person name="Jetten M.S.M."/>
            <person name="Mascher T."/>
            <person name="Medema M.H."/>
            <person name="Devos D.P."/>
            <person name="Kaster A.-K."/>
            <person name="Ovreas L."/>
            <person name="Rohde M."/>
            <person name="Galperin M.Y."/>
            <person name="Jogler C."/>
        </authorList>
    </citation>
    <scope>NUCLEOTIDE SEQUENCE [LARGE SCALE GENOMIC DNA]</scope>
    <source>
        <strain evidence="2 3">OJF2</strain>
    </source>
</reference>
<gene>
    <name evidence="2" type="ORF">OJF2_01530</name>
</gene>
<dbReference type="RefSeq" id="WP_210420351.1">
    <property type="nucleotide sequence ID" value="NZ_CP042997.1"/>
</dbReference>
<keyword evidence="1" id="KW-0812">Transmembrane</keyword>
<feature type="transmembrane region" description="Helical" evidence="1">
    <location>
        <begin position="40"/>
        <end position="63"/>
    </location>
</feature>
<accession>A0A5B9VTR9</accession>
<dbReference type="Proteomes" id="UP000324233">
    <property type="component" value="Chromosome"/>
</dbReference>
<keyword evidence="3" id="KW-1185">Reference proteome</keyword>